<dbReference type="Pfam" id="PF01968">
    <property type="entry name" value="Hydantoinase_A"/>
    <property type="match status" value="1"/>
</dbReference>
<dbReference type="InterPro" id="IPR043129">
    <property type="entry name" value="ATPase_NBD"/>
</dbReference>
<dbReference type="EMBL" id="CP155447">
    <property type="protein sequence ID" value="XBH04285.1"/>
    <property type="molecule type" value="Genomic_DNA"/>
</dbReference>
<dbReference type="Gene3D" id="3.30.420.190">
    <property type="entry name" value="conserved archaeal protein q6m145"/>
    <property type="match status" value="1"/>
</dbReference>
<dbReference type="GO" id="GO:0016787">
    <property type="term" value="F:hydrolase activity"/>
    <property type="evidence" value="ECO:0007669"/>
    <property type="project" value="InterPro"/>
</dbReference>
<sequence length="352" mass="37153">MGKSNGSWIALDIGGANIKAAHESGQARTLPFELWKRPDELDDILARLAATFPPSGRVALTMTAELCDCYPTKAVGVNAVLDATLEAFRERPVHVWGTDGTFHDVEGIRQQPLLAAAANWLALANVAARLIPDRPGILIDIGTTTTDLIPLQNGRAAARGLSDTERLQTGELVYAGVRRTPLCALATEIPFRGVPTGLAAEFFASTLDVYLTLREVAPDPKDHSTADGRPSTADAARDRLARMIGADRDSFSYEDAEAFAWAADECLLSRLAAAVERACLATVGRPEAAVVSGSGGFVAQRLARRVIKPGGPIVSLDQAWGPIASSSGCAYALLVLAQEQLGNGVMNQAGVA</sequence>
<dbReference type="SUPFAM" id="SSF53067">
    <property type="entry name" value="Actin-like ATPase domain"/>
    <property type="match status" value="1"/>
</dbReference>
<protein>
    <submittedName>
        <fullName evidence="2">Hydantoinase/oxoprolinase family protein</fullName>
    </submittedName>
</protein>
<organism evidence="2">
    <name type="scientific">Singulisphaera sp. Ch08</name>
    <dbReference type="NCBI Taxonomy" id="3120278"/>
    <lineage>
        <taxon>Bacteria</taxon>
        <taxon>Pseudomonadati</taxon>
        <taxon>Planctomycetota</taxon>
        <taxon>Planctomycetia</taxon>
        <taxon>Isosphaerales</taxon>
        <taxon>Isosphaeraceae</taxon>
        <taxon>Singulisphaera</taxon>
    </lineage>
</organism>
<dbReference type="AlphaFoldDB" id="A0AAU7CGD6"/>
<dbReference type="InterPro" id="IPR002821">
    <property type="entry name" value="Hydantoinase_A"/>
</dbReference>
<proteinExistence type="predicted"/>
<evidence type="ECO:0000313" key="2">
    <source>
        <dbReference type="EMBL" id="XBH04285.1"/>
    </source>
</evidence>
<dbReference type="NCBIfam" id="TIGR03123">
    <property type="entry name" value="one_C_unchar_1"/>
    <property type="match status" value="1"/>
</dbReference>
<dbReference type="Gene3D" id="3.30.420.40">
    <property type="match status" value="1"/>
</dbReference>
<dbReference type="InterPro" id="IPR002756">
    <property type="entry name" value="MfnF"/>
</dbReference>
<evidence type="ECO:0000259" key="1">
    <source>
        <dbReference type="Pfam" id="PF01968"/>
    </source>
</evidence>
<feature type="domain" description="Hydantoinase A/oxoprolinase" evidence="1">
    <location>
        <begin position="59"/>
        <end position="305"/>
    </location>
</feature>
<name>A0AAU7CGD6_9BACT</name>
<gene>
    <name evidence="2" type="ORF">V5E97_39230</name>
</gene>
<dbReference type="RefSeq" id="WP_406697039.1">
    <property type="nucleotide sequence ID" value="NZ_CP155447.1"/>
</dbReference>
<accession>A0AAU7CGD6</accession>
<reference evidence="2" key="1">
    <citation type="submission" date="2024-05" db="EMBL/GenBank/DDBJ databases">
        <title>Planctomycetes of the genus Singulisphaera possess chitinolytic capabilities.</title>
        <authorList>
            <person name="Ivanova A."/>
        </authorList>
    </citation>
    <scope>NUCLEOTIDE SEQUENCE</scope>
    <source>
        <strain evidence="2">Ch08T</strain>
    </source>
</reference>